<feature type="signal peptide" evidence="1">
    <location>
        <begin position="1"/>
        <end position="20"/>
    </location>
</feature>
<sequence length="170" mass="19362">MTKRMMVAALSLCLLAPAYAKDAERLDQLAFSQQARIAAQYLGEQASSLVVDHFLAMTPEQQSEFDRLLADKQQVALWESEMRGKVMQQFVGYIAQCYAENKADLCAYRDIAGRSIMRKTLEQSNDKQQIMPLHEQTQSWITGHTRQAAEAEQVAEWMARLALHPGRKDR</sequence>
<evidence type="ECO:0000313" key="3">
    <source>
        <dbReference type="Proteomes" id="UP000078003"/>
    </source>
</evidence>
<gene>
    <name evidence="2" type="ORF">A7P85_10290</name>
</gene>
<dbReference type="Proteomes" id="UP000078003">
    <property type="component" value="Unassembled WGS sequence"/>
</dbReference>
<organism evidence="2 3">
    <name type="scientific">Eikenella corrodens</name>
    <dbReference type="NCBI Taxonomy" id="539"/>
    <lineage>
        <taxon>Bacteria</taxon>
        <taxon>Pseudomonadati</taxon>
        <taxon>Pseudomonadota</taxon>
        <taxon>Betaproteobacteria</taxon>
        <taxon>Neisseriales</taxon>
        <taxon>Neisseriaceae</taxon>
        <taxon>Eikenella</taxon>
    </lineage>
</organism>
<dbReference type="EMBL" id="LXSF01000012">
    <property type="protein sequence ID" value="OAM15549.1"/>
    <property type="molecule type" value="Genomic_DNA"/>
</dbReference>
<evidence type="ECO:0008006" key="4">
    <source>
        <dbReference type="Google" id="ProtNLM"/>
    </source>
</evidence>
<comment type="caution">
    <text evidence="2">The sequence shown here is derived from an EMBL/GenBank/DDBJ whole genome shotgun (WGS) entry which is preliminary data.</text>
</comment>
<dbReference type="AlphaFoldDB" id="A0A1A9RB85"/>
<accession>A0A1A9RB85</accession>
<evidence type="ECO:0000313" key="2">
    <source>
        <dbReference type="EMBL" id="OAM15549.1"/>
    </source>
</evidence>
<proteinExistence type="predicted"/>
<keyword evidence="1" id="KW-0732">Signal</keyword>
<evidence type="ECO:0000256" key="1">
    <source>
        <dbReference type="SAM" id="SignalP"/>
    </source>
</evidence>
<protein>
    <recommendedName>
        <fullName evidence="4">DUF2059 domain-containing protein</fullName>
    </recommendedName>
</protein>
<reference evidence="3" key="1">
    <citation type="submission" date="2016-05" db="EMBL/GenBank/DDBJ databases">
        <title>Draft genome of Corynebacterium afermentans subsp. afermentans LCDC 88199T.</title>
        <authorList>
            <person name="Bernier A.-M."/>
            <person name="Bernard K."/>
        </authorList>
    </citation>
    <scope>NUCLEOTIDE SEQUENCE [LARGE SCALE GENOMIC DNA]</scope>
    <source>
        <strain evidence="3">NML01-0328</strain>
    </source>
</reference>
<feature type="chain" id="PRO_5008395616" description="DUF2059 domain-containing protein" evidence="1">
    <location>
        <begin position="21"/>
        <end position="170"/>
    </location>
</feature>
<name>A0A1A9RB85_EIKCO</name>